<dbReference type="AlphaFoldDB" id="A0AAX0LAF0"/>
<dbReference type="Gene3D" id="1.10.10.10">
    <property type="entry name" value="Winged helix-like DNA-binding domain superfamily/Winged helix DNA-binding domain"/>
    <property type="match status" value="1"/>
</dbReference>
<dbReference type="EMBL" id="MCRK01000036">
    <property type="protein sequence ID" value="OPA77366.1"/>
    <property type="molecule type" value="Genomic_DNA"/>
</dbReference>
<comment type="caution">
    <text evidence="1">The sequence shown here is derived from an EMBL/GenBank/DDBJ whole genome shotgun (WGS) entry which is preliminary data.</text>
</comment>
<gene>
    <name evidence="1" type="ORF">BFG04_04530</name>
</gene>
<proteinExistence type="predicted"/>
<evidence type="ECO:0000313" key="1">
    <source>
        <dbReference type="EMBL" id="OPA77366.1"/>
    </source>
</evidence>
<dbReference type="Proteomes" id="UP000189728">
    <property type="component" value="Unassembled WGS sequence"/>
</dbReference>
<dbReference type="RefSeq" id="WP_069637519.1">
    <property type="nucleotide sequence ID" value="NZ_MCRK01000036.1"/>
</dbReference>
<sequence length="76" mass="8758">MSSLKISKEIVSDFIKFGKEMTATDFKRSNANQYLAPLVKQGILQSRWHTNDKGTKCKMYRINDMKKALKFLGRTA</sequence>
<evidence type="ECO:0000313" key="2">
    <source>
        <dbReference type="Proteomes" id="UP000189728"/>
    </source>
</evidence>
<accession>A0AAX0LAF0</accession>
<reference evidence="1 2" key="1">
    <citation type="submission" date="2016-08" db="EMBL/GenBank/DDBJ databases">
        <title>Campylobacter species from sea mammals.</title>
        <authorList>
            <person name="Gilbert M.J."/>
            <person name="Byrne B.A."/>
            <person name="Zomer A.L."/>
            <person name="Wagenaar J.A."/>
        </authorList>
    </citation>
    <scope>NUCLEOTIDE SEQUENCE [LARGE SCALE GENOMIC DNA]</scope>
    <source>
        <strain evidence="1 2">1105248</strain>
    </source>
</reference>
<name>A0AAX0LAF0_9BACT</name>
<dbReference type="InterPro" id="IPR036388">
    <property type="entry name" value="WH-like_DNA-bd_sf"/>
</dbReference>
<protein>
    <submittedName>
        <fullName evidence="1">Uncharacterized protein</fullName>
    </submittedName>
</protein>
<organism evidence="1 2">
    <name type="scientific">Campylobacter pinnipediorum subsp. pinnipediorum</name>
    <dbReference type="NCBI Taxonomy" id="1660067"/>
    <lineage>
        <taxon>Bacteria</taxon>
        <taxon>Pseudomonadati</taxon>
        <taxon>Campylobacterota</taxon>
        <taxon>Epsilonproteobacteria</taxon>
        <taxon>Campylobacterales</taxon>
        <taxon>Campylobacteraceae</taxon>
        <taxon>Campylobacter</taxon>
    </lineage>
</organism>